<keyword evidence="3" id="KW-0963">Cytoplasm</keyword>
<evidence type="ECO:0000256" key="2">
    <source>
        <dbReference type="ARBA" id="ARBA00004496"/>
    </source>
</evidence>
<dbReference type="GeneID" id="55991228"/>
<dbReference type="KEGG" id="trg:TRUGW13939_03725"/>
<comment type="cofactor">
    <cofactor evidence="1">
        <name>Mn(2+)</name>
        <dbReference type="ChEBI" id="CHEBI:29035"/>
    </cofactor>
</comment>
<feature type="region of interest" description="Disordered" evidence="14">
    <location>
        <begin position="582"/>
        <end position="701"/>
    </location>
</feature>
<evidence type="ECO:0000313" key="16">
    <source>
        <dbReference type="Proteomes" id="UP000509510"/>
    </source>
</evidence>
<evidence type="ECO:0000256" key="7">
    <source>
        <dbReference type="ARBA" id="ARBA00023180"/>
    </source>
</evidence>
<comment type="catalytic activity">
    <reaction evidence="11">
        <text>[1,4-alpha-D-glucosyl](n)-L-tyrosyl-[glycogenin] + UDP-alpha-D-glucose = [1,4-alpha-D-glucosyl](n+1)-L-tyrosyl-[glycogenin] + UDP + H(+)</text>
        <dbReference type="Rhea" id="RHEA:56560"/>
        <dbReference type="Rhea" id="RHEA-COMP:14606"/>
        <dbReference type="Rhea" id="RHEA-COMP:14607"/>
        <dbReference type="ChEBI" id="CHEBI:15378"/>
        <dbReference type="ChEBI" id="CHEBI:58223"/>
        <dbReference type="ChEBI" id="CHEBI:58885"/>
        <dbReference type="ChEBI" id="CHEBI:140574"/>
        <dbReference type="EC" id="2.4.1.186"/>
    </reaction>
</comment>
<dbReference type="PANTHER" id="PTHR11183">
    <property type="entry name" value="GLYCOGENIN SUBFAMILY MEMBER"/>
    <property type="match status" value="1"/>
</dbReference>
<dbReference type="SUPFAM" id="SSF53448">
    <property type="entry name" value="Nucleotide-diphospho-sugar transferases"/>
    <property type="match status" value="1"/>
</dbReference>
<evidence type="ECO:0000256" key="13">
    <source>
        <dbReference type="ARBA" id="ARBA00057883"/>
    </source>
</evidence>
<feature type="compositionally biased region" description="Acidic residues" evidence="14">
    <location>
        <begin position="690"/>
        <end position="701"/>
    </location>
</feature>
<evidence type="ECO:0000256" key="5">
    <source>
        <dbReference type="ARBA" id="ARBA00022723"/>
    </source>
</evidence>
<evidence type="ECO:0000256" key="11">
    <source>
        <dbReference type="ARBA" id="ARBA00050886"/>
    </source>
</evidence>
<keyword evidence="8" id="KW-0464">Manganese</keyword>
<comment type="similarity">
    <text evidence="9">Belongs to the glycosyltransferase 8 family. Glycogenin subfamily.</text>
</comment>
<dbReference type="EMBL" id="CP055899">
    <property type="protein sequence ID" value="QKX56620.1"/>
    <property type="molecule type" value="Genomic_DNA"/>
</dbReference>
<keyword evidence="5" id="KW-0479">Metal-binding</keyword>
<feature type="compositionally biased region" description="Polar residues" evidence="14">
    <location>
        <begin position="653"/>
        <end position="663"/>
    </location>
</feature>
<dbReference type="InterPro" id="IPR002495">
    <property type="entry name" value="Glyco_trans_8"/>
</dbReference>
<keyword evidence="16" id="KW-1185">Reference proteome</keyword>
<proteinExistence type="inferred from homology"/>
<feature type="region of interest" description="Disordered" evidence="14">
    <location>
        <begin position="469"/>
        <end position="488"/>
    </location>
</feature>
<dbReference type="GO" id="GO:0005978">
    <property type="term" value="P:glycogen biosynthetic process"/>
    <property type="evidence" value="ECO:0007669"/>
    <property type="project" value="UniProtKB-KW"/>
</dbReference>
<evidence type="ECO:0000256" key="12">
    <source>
        <dbReference type="ARBA" id="ARBA00052293"/>
    </source>
</evidence>
<dbReference type="RefSeq" id="XP_035342798.1">
    <property type="nucleotide sequence ID" value="XM_035486905.1"/>
</dbReference>
<sequence length="701" mass="78427">MSSLGEAVYCTLLITDDYLPGAVVLAHSLRDNGTRARLVALFTPETLKESTIKELQSVYDEIIPVPLITNSAPANLYLMDRPDLISAFTKIELWRQTQFSKIVYIDADVVALRAPDELLSLGEDFAAAPDIGWPDIFNSGVMVLRPNMQDYYSLCALAESGTSFDGADQGLLNMHFNRWHRLSFTYNCTPSGNYQYLPAYKHFESTISLIHFIGSQKPWNQSRHVFTGNTPYYQLLGRWWATYDRHYRPQPLSYRANNTLHEPLSTSQASISPSSSGYMHTTSWTQPSLSPSISGVSSTIPSYSKNETREQIAEDLHVLRRSPVSEGFDESKSFSPPELVHPQPVHSLTLPQSEQSVPEPKIAVPSVVPLYVQGEEQSSVFVPVQSGRYEISEALRAQFPQTEKPQVAHISEPEVSVVQQTVQHVQPTLTEPPVERPFSPPKTEWDARREPPPLHSKPEAVDLRTQTYTMSDDTQLFQPPSSYPEAPKDMYYEVPARKPEPQKLAQIFPWETRAPKPSRIFADEPAQTSAPPDPETDGPSQPEPASPETSFQSDLALRLSSWESYSRSNAWDEVPEIERYVEAIQRPKTGNSSGTRRSKPSLRITDFPTVDDRPSLPVTPAPVRRSFWGPGAGGADEFPVAEGVPDQEDWELSTHSGNSQNPLAQLEELQKRQSELFAPPTVLSQNPPELSDETEQSADVK</sequence>
<gene>
    <name evidence="15" type="ORF">TRUGW13939_03725</name>
</gene>
<keyword evidence="6" id="KW-0320">Glycogen biosynthesis</keyword>
<comment type="subcellular location">
    <subcellularLocation>
        <location evidence="2">Cytoplasm</location>
    </subcellularLocation>
</comment>
<dbReference type="AlphaFoldDB" id="A0A7H8QRL8"/>
<reference evidence="16" key="1">
    <citation type="submission" date="2020-06" db="EMBL/GenBank/DDBJ databases">
        <title>A chromosome-scale genome assembly of Talaromyces rugulosus W13939.</title>
        <authorList>
            <person name="Wang B."/>
            <person name="Guo L."/>
            <person name="Ye K."/>
            <person name="Wang L."/>
        </authorList>
    </citation>
    <scope>NUCLEOTIDE SEQUENCE [LARGE SCALE GENOMIC DNA]</scope>
    <source>
        <strain evidence="16">W13939</strain>
    </source>
</reference>
<dbReference type="FunFam" id="3.90.550.10:FF:000092">
    <property type="entry name" value="Glycogenin 2"/>
    <property type="match status" value="1"/>
</dbReference>
<dbReference type="GO" id="GO:0046872">
    <property type="term" value="F:metal ion binding"/>
    <property type="evidence" value="ECO:0007669"/>
    <property type="project" value="UniProtKB-KW"/>
</dbReference>
<evidence type="ECO:0000256" key="1">
    <source>
        <dbReference type="ARBA" id="ARBA00001936"/>
    </source>
</evidence>
<evidence type="ECO:0000256" key="9">
    <source>
        <dbReference type="ARBA" id="ARBA00038162"/>
    </source>
</evidence>
<protein>
    <recommendedName>
        <fullName evidence="10">glycogenin glucosyltransferase</fullName>
        <ecNumber evidence="10">2.4.1.186</ecNumber>
    </recommendedName>
</protein>
<name>A0A7H8QRL8_TALRU</name>
<feature type="compositionally biased region" description="Polar residues" evidence="14">
    <location>
        <begin position="469"/>
        <end position="480"/>
    </location>
</feature>
<evidence type="ECO:0000256" key="4">
    <source>
        <dbReference type="ARBA" id="ARBA00022679"/>
    </source>
</evidence>
<feature type="region of interest" description="Disordered" evidence="14">
    <location>
        <begin position="430"/>
        <end position="461"/>
    </location>
</feature>
<evidence type="ECO:0000256" key="8">
    <source>
        <dbReference type="ARBA" id="ARBA00023211"/>
    </source>
</evidence>
<dbReference type="GO" id="GO:0005737">
    <property type="term" value="C:cytoplasm"/>
    <property type="evidence" value="ECO:0007669"/>
    <property type="project" value="UniProtKB-SubCell"/>
</dbReference>
<evidence type="ECO:0000313" key="15">
    <source>
        <dbReference type="EMBL" id="QKX56620.1"/>
    </source>
</evidence>
<accession>A0A7H8QRL8</accession>
<dbReference type="InterPro" id="IPR029044">
    <property type="entry name" value="Nucleotide-diphossugar_trans"/>
</dbReference>
<dbReference type="CDD" id="cd02537">
    <property type="entry name" value="GT8_Glycogenin"/>
    <property type="match status" value="1"/>
</dbReference>
<feature type="compositionally biased region" description="Basic and acidic residues" evidence="14">
    <location>
        <begin position="443"/>
        <end position="461"/>
    </location>
</feature>
<dbReference type="OrthoDB" id="2014201at2759"/>
<organism evidence="15 16">
    <name type="scientific">Talaromyces rugulosus</name>
    <name type="common">Penicillium rugulosum</name>
    <dbReference type="NCBI Taxonomy" id="121627"/>
    <lineage>
        <taxon>Eukaryota</taxon>
        <taxon>Fungi</taxon>
        <taxon>Dikarya</taxon>
        <taxon>Ascomycota</taxon>
        <taxon>Pezizomycotina</taxon>
        <taxon>Eurotiomycetes</taxon>
        <taxon>Eurotiomycetidae</taxon>
        <taxon>Eurotiales</taxon>
        <taxon>Trichocomaceae</taxon>
        <taxon>Talaromyces</taxon>
        <taxon>Talaromyces sect. Islandici</taxon>
    </lineage>
</organism>
<comment type="catalytic activity">
    <reaction evidence="12">
        <text>L-tyrosyl-[glycogenin] + UDP-alpha-D-glucose = alpha-D-glucosyl-L-tyrosyl-[glycogenin] + UDP + H(+)</text>
        <dbReference type="Rhea" id="RHEA:23360"/>
        <dbReference type="Rhea" id="RHEA-COMP:14604"/>
        <dbReference type="Rhea" id="RHEA-COMP:14605"/>
        <dbReference type="ChEBI" id="CHEBI:15378"/>
        <dbReference type="ChEBI" id="CHEBI:46858"/>
        <dbReference type="ChEBI" id="CHEBI:58223"/>
        <dbReference type="ChEBI" id="CHEBI:58885"/>
        <dbReference type="ChEBI" id="CHEBI:140573"/>
        <dbReference type="EC" id="2.4.1.186"/>
    </reaction>
</comment>
<keyword evidence="4" id="KW-0808">Transferase</keyword>
<dbReference type="Proteomes" id="UP000509510">
    <property type="component" value="Chromosome II"/>
</dbReference>
<comment type="function">
    <text evidence="13">Self-glucosylating initiator of glycogen synthesis. It catalyzes the formation of a short alpha (1,4)-glucosyl chain covalently attached via a glucose 1-O-tyrosyl linkage to internal tyrosine residues and these chains act as primers for the elongation reaction catalyzed by glycogen synthase.</text>
</comment>
<dbReference type="GO" id="GO:0008466">
    <property type="term" value="F:glycogenin glucosyltransferase activity"/>
    <property type="evidence" value="ECO:0007669"/>
    <property type="project" value="UniProtKB-EC"/>
</dbReference>
<keyword evidence="7" id="KW-0325">Glycoprotein</keyword>
<evidence type="ECO:0000256" key="14">
    <source>
        <dbReference type="SAM" id="MobiDB-lite"/>
    </source>
</evidence>
<dbReference type="Pfam" id="PF01501">
    <property type="entry name" value="Glyco_transf_8"/>
    <property type="match status" value="1"/>
</dbReference>
<evidence type="ECO:0000256" key="6">
    <source>
        <dbReference type="ARBA" id="ARBA00023056"/>
    </source>
</evidence>
<dbReference type="Gene3D" id="3.90.550.10">
    <property type="entry name" value="Spore Coat Polysaccharide Biosynthesis Protein SpsA, Chain A"/>
    <property type="match status" value="1"/>
</dbReference>
<dbReference type="InterPro" id="IPR050587">
    <property type="entry name" value="GNT1/Glycosyltrans_8"/>
</dbReference>
<evidence type="ECO:0000256" key="3">
    <source>
        <dbReference type="ARBA" id="ARBA00022490"/>
    </source>
</evidence>
<dbReference type="EC" id="2.4.1.186" evidence="10"/>
<evidence type="ECO:0000256" key="10">
    <source>
        <dbReference type="ARBA" id="ARBA00038934"/>
    </source>
</evidence>
<feature type="region of interest" description="Disordered" evidence="14">
    <location>
        <begin position="523"/>
        <end position="554"/>
    </location>
</feature>